<proteinExistence type="predicted"/>
<dbReference type="PROSITE" id="PS50985">
    <property type="entry name" value="GRAS"/>
    <property type="match status" value="1"/>
</dbReference>
<keyword evidence="4" id="KW-1185">Reference proteome</keyword>
<dbReference type="Pfam" id="PF03514">
    <property type="entry name" value="GRAS"/>
    <property type="match status" value="1"/>
</dbReference>
<reference evidence="3" key="2">
    <citation type="submission" date="2022-06" db="EMBL/GenBank/DDBJ databases">
        <title>Xiashengella guii gen. nov. sp. nov., a bacterium isolated form anaerobic digestion tank.</title>
        <authorList>
            <person name="Huang H."/>
        </authorList>
    </citation>
    <scope>NUCLEOTIDE SEQUENCE</scope>
    <source>
        <strain evidence="3">Ai-910</strain>
    </source>
</reference>
<gene>
    <name evidence="3" type="ORF">M9189_01885</name>
</gene>
<dbReference type="SUPFAM" id="SSF53335">
    <property type="entry name" value="S-adenosyl-L-methionine-dependent methyltransferases"/>
    <property type="match status" value="1"/>
</dbReference>
<evidence type="ECO:0000256" key="2">
    <source>
        <dbReference type="ARBA" id="ARBA00023163"/>
    </source>
</evidence>
<organism evidence="3 4">
    <name type="scientific">Xiashengella succiniciproducens</name>
    <dbReference type="NCBI Taxonomy" id="2949635"/>
    <lineage>
        <taxon>Bacteria</taxon>
        <taxon>Pseudomonadati</taxon>
        <taxon>Bacteroidota</taxon>
        <taxon>Bacteroidia</taxon>
        <taxon>Marinilabiliales</taxon>
        <taxon>Marinilabiliaceae</taxon>
        <taxon>Xiashengella</taxon>
    </lineage>
</organism>
<reference evidence="3" key="1">
    <citation type="submission" date="2022-05" db="EMBL/GenBank/DDBJ databases">
        <authorList>
            <person name="Sun X."/>
        </authorList>
    </citation>
    <scope>NUCLEOTIDE SEQUENCE</scope>
    <source>
        <strain evidence="3">Ai-910</strain>
    </source>
</reference>
<dbReference type="InterPro" id="IPR029063">
    <property type="entry name" value="SAM-dependent_MTases_sf"/>
</dbReference>
<dbReference type="Proteomes" id="UP001056426">
    <property type="component" value="Chromosome"/>
</dbReference>
<sequence>MQTFPLPSVYEALLLVMQNYPDNFNEEKKLEVEALLDHCIRGLESSSEKFLATLFIKAIRKHIGSSTSFEHDENIYLRKFEVSQIELFNFLINEFPFVRDAQKLVNSSIVSLIRGHEEAVIMDIGIGQGVQMLNLLKMLDGTEGLRKITMIGIEPFGDALKVAKEKFSEADLSFKVEFYPICEFIEAFDFSGLKPILSKTSGPLIVNESLALHHVPRLIDRHKVIQCVRALKPKAFFLTEPNTDHFEPDFYKRFQNCYNHYFHIFQVIDTIPSDNRVKDGLKLFFGREIDDVIGGGDHDRSEKHEPAFRWVEKLLVAGFVMVDRFTGLPENIGHGIEVVFNPITGGVDFKVKKETVLSILQAACVN</sequence>
<dbReference type="Gene3D" id="3.40.50.150">
    <property type="entry name" value="Vaccinia Virus protein VP39"/>
    <property type="match status" value="1"/>
</dbReference>
<dbReference type="EMBL" id="CP098400">
    <property type="protein sequence ID" value="URW80110.1"/>
    <property type="molecule type" value="Genomic_DNA"/>
</dbReference>
<evidence type="ECO:0000256" key="1">
    <source>
        <dbReference type="ARBA" id="ARBA00023015"/>
    </source>
</evidence>
<evidence type="ECO:0000313" key="4">
    <source>
        <dbReference type="Proteomes" id="UP001056426"/>
    </source>
</evidence>
<dbReference type="InterPro" id="IPR005202">
    <property type="entry name" value="TF_GRAS"/>
</dbReference>
<dbReference type="AlphaFoldDB" id="A0A9J6ZRC5"/>
<evidence type="ECO:0000313" key="3">
    <source>
        <dbReference type="EMBL" id="URW80110.1"/>
    </source>
</evidence>
<name>A0A9J6ZRC5_9BACT</name>
<protein>
    <submittedName>
        <fullName evidence="3">GRAS family protein</fullName>
    </submittedName>
</protein>
<keyword evidence="2" id="KW-0804">Transcription</keyword>
<accession>A0A9J6ZRC5</accession>
<dbReference type="PANTHER" id="PTHR31636">
    <property type="entry name" value="OSJNBA0084A10.13 PROTEIN-RELATED"/>
    <property type="match status" value="1"/>
</dbReference>
<keyword evidence="1" id="KW-0805">Transcription regulation</keyword>
<dbReference type="KEGG" id="alkq:M9189_01885"/>
<dbReference type="RefSeq" id="WP_250724226.1">
    <property type="nucleotide sequence ID" value="NZ_CP098400.1"/>
</dbReference>